<keyword evidence="2" id="KW-1003">Cell membrane</keyword>
<feature type="transmembrane region" description="Helical" evidence="6">
    <location>
        <begin position="9"/>
        <end position="27"/>
    </location>
</feature>
<accession>A0ABV8BT24</accession>
<organism evidence="7 8">
    <name type="scientific">Lentzea rhizosphaerae</name>
    <dbReference type="NCBI Taxonomy" id="2041025"/>
    <lineage>
        <taxon>Bacteria</taxon>
        <taxon>Bacillati</taxon>
        <taxon>Actinomycetota</taxon>
        <taxon>Actinomycetes</taxon>
        <taxon>Pseudonocardiales</taxon>
        <taxon>Pseudonocardiaceae</taxon>
        <taxon>Lentzea</taxon>
    </lineage>
</organism>
<evidence type="ECO:0000313" key="8">
    <source>
        <dbReference type="Proteomes" id="UP001595690"/>
    </source>
</evidence>
<proteinExistence type="predicted"/>
<dbReference type="PANTHER" id="PTHR39087:SF2">
    <property type="entry name" value="UPF0104 MEMBRANE PROTEIN MJ1595"/>
    <property type="match status" value="1"/>
</dbReference>
<comment type="caution">
    <text evidence="7">The sequence shown here is derived from an EMBL/GenBank/DDBJ whole genome shotgun (WGS) entry which is preliminary data.</text>
</comment>
<gene>
    <name evidence="7" type="ORF">ACFOWZ_13315</name>
</gene>
<feature type="transmembrane region" description="Helical" evidence="6">
    <location>
        <begin position="153"/>
        <end position="174"/>
    </location>
</feature>
<name>A0ABV8BT24_9PSEU</name>
<dbReference type="RefSeq" id="WP_382372171.1">
    <property type="nucleotide sequence ID" value="NZ_JBHRZI010000011.1"/>
</dbReference>
<comment type="subcellular location">
    <subcellularLocation>
        <location evidence="1">Cell membrane</location>
        <topology evidence="1">Multi-pass membrane protein</topology>
    </subcellularLocation>
</comment>
<evidence type="ECO:0000256" key="1">
    <source>
        <dbReference type="ARBA" id="ARBA00004651"/>
    </source>
</evidence>
<feature type="transmembrane region" description="Helical" evidence="6">
    <location>
        <begin position="128"/>
        <end position="147"/>
    </location>
</feature>
<feature type="transmembrane region" description="Helical" evidence="6">
    <location>
        <begin position="263"/>
        <end position="283"/>
    </location>
</feature>
<dbReference type="Proteomes" id="UP001595690">
    <property type="component" value="Unassembled WGS sequence"/>
</dbReference>
<feature type="transmembrane region" description="Helical" evidence="6">
    <location>
        <begin position="201"/>
        <end position="226"/>
    </location>
</feature>
<feature type="transmembrane region" description="Helical" evidence="6">
    <location>
        <begin position="232"/>
        <end position="251"/>
    </location>
</feature>
<keyword evidence="8" id="KW-1185">Reference proteome</keyword>
<dbReference type="EMBL" id="JBHRZI010000011">
    <property type="protein sequence ID" value="MFC3892455.1"/>
    <property type="molecule type" value="Genomic_DNA"/>
</dbReference>
<evidence type="ECO:0000256" key="3">
    <source>
        <dbReference type="ARBA" id="ARBA00022692"/>
    </source>
</evidence>
<dbReference type="PANTHER" id="PTHR39087">
    <property type="entry name" value="UPF0104 MEMBRANE PROTEIN MJ1595"/>
    <property type="match status" value="1"/>
</dbReference>
<keyword evidence="5 6" id="KW-0472">Membrane</keyword>
<keyword evidence="4 6" id="KW-1133">Transmembrane helix</keyword>
<evidence type="ECO:0000256" key="2">
    <source>
        <dbReference type="ARBA" id="ARBA00022475"/>
    </source>
</evidence>
<keyword evidence="3 6" id="KW-0812">Transmembrane</keyword>
<reference evidence="8" key="1">
    <citation type="journal article" date="2019" name="Int. J. Syst. Evol. Microbiol.">
        <title>The Global Catalogue of Microorganisms (GCM) 10K type strain sequencing project: providing services to taxonomists for standard genome sequencing and annotation.</title>
        <authorList>
            <consortium name="The Broad Institute Genomics Platform"/>
            <consortium name="The Broad Institute Genome Sequencing Center for Infectious Disease"/>
            <person name="Wu L."/>
            <person name="Ma J."/>
        </authorList>
    </citation>
    <scope>NUCLEOTIDE SEQUENCE [LARGE SCALE GENOMIC DNA]</scope>
    <source>
        <strain evidence="8">CGMCC 4.7405</strain>
    </source>
</reference>
<sequence length="318" mass="34525">MNEVTKGRLAFWFRLVCIVSTVVALWWMLRELDFAKLGDTFERADVWLLALAVALNLAAQLVRAVSWTAMLGPRHPVGFGPLLRYELAAQAASSISPARAGELLRLWMLKREDVPATVTTALIVLKKAIGALCIAVIALSALFLPGLPGWVPAFVVGITALMAVQLVLLVWAAYRAKPEKVPKFLRGVVDGMYFLRDRRSFSLSTFVIFLGEALDALAAFVVMHALHIELSLLAAALVVFFIDFSNALPAAPGHLGTFEVGALYSLGFLGVGQDAAFAFALVFHAQQALPQIVVGLPFQLHFLSTKKKQAQVIGQESS</sequence>
<evidence type="ECO:0000256" key="5">
    <source>
        <dbReference type="ARBA" id="ARBA00023136"/>
    </source>
</evidence>
<evidence type="ECO:0000313" key="7">
    <source>
        <dbReference type="EMBL" id="MFC3892455.1"/>
    </source>
</evidence>
<dbReference type="Pfam" id="PF03706">
    <property type="entry name" value="LPG_synthase_TM"/>
    <property type="match status" value="1"/>
</dbReference>
<evidence type="ECO:0000256" key="4">
    <source>
        <dbReference type="ARBA" id="ARBA00022989"/>
    </source>
</evidence>
<dbReference type="InterPro" id="IPR022791">
    <property type="entry name" value="L-PG_synthase/AglD"/>
</dbReference>
<protein>
    <submittedName>
        <fullName evidence="7">Lysylphosphatidylglycerol synthase transmembrane domain-containing protein</fullName>
    </submittedName>
</protein>
<feature type="transmembrane region" description="Helical" evidence="6">
    <location>
        <begin position="47"/>
        <end position="65"/>
    </location>
</feature>
<evidence type="ECO:0000256" key="6">
    <source>
        <dbReference type="SAM" id="Phobius"/>
    </source>
</evidence>